<dbReference type="InterPro" id="IPR002347">
    <property type="entry name" value="SDR_fam"/>
</dbReference>
<dbReference type="GO" id="GO:0030497">
    <property type="term" value="P:fatty acid elongation"/>
    <property type="evidence" value="ECO:0007669"/>
    <property type="project" value="TreeGrafter"/>
</dbReference>
<dbReference type="PRINTS" id="PR00081">
    <property type="entry name" value="GDHRDH"/>
</dbReference>
<keyword evidence="4" id="KW-1185">Reference proteome</keyword>
<dbReference type="RefSeq" id="WP_161314978.1">
    <property type="nucleotide sequence ID" value="NZ_WTUW01000002.1"/>
</dbReference>
<evidence type="ECO:0000313" key="4">
    <source>
        <dbReference type="Proteomes" id="UP000476030"/>
    </source>
</evidence>
<evidence type="ECO:0000256" key="2">
    <source>
        <dbReference type="RuleBase" id="RU000363"/>
    </source>
</evidence>
<dbReference type="InterPro" id="IPR036291">
    <property type="entry name" value="NAD(P)-bd_dom_sf"/>
</dbReference>
<organism evidence="3 4">
    <name type="scientific">Sneathiella litorea</name>
    <dbReference type="NCBI Taxonomy" id="2606216"/>
    <lineage>
        <taxon>Bacteria</taxon>
        <taxon>Pseudomonadati</taxon>
        <taxon>Pseudomonadota</taxon>
        <taxon>Alphaproteobacteria</taxon>
        <taxon>Sneathiellales</taxon>
        <taxon>Sneathiellaceae</taxon>
        <taxon>Sneathiella</taxon>
    </lineage>
</organism>
<dbReference type="PROSITE" id="PS00061">
    <property type="entry name" value="ADH_SHORT"/>
    <property type="match status" value="1"/>
</dbReference>
<evidence type="ECO:0000313" key="3">
    <source>
        <dbReference type="EMBL" id="MZR30391.1"/>
    </source>
</evidence>
<reference evidence="3 4" key="1">
    <citation type="submission" date="2019-12" db="EMBL/GenBank/DDBJ databases">
        <title>Snethiella sp. nov. sp. isolated from sea sand.</title>
        <authorList>
            <person name="Kim J."/>
            <person name="Jeong S.E."/>
            <person name="Jung H.S."/>
            <person name="Jeon C.O."/>
        </authorList>
    </citation>
    <scope>NUCLEOTIDE SEQUENCE [LARGE SCALE GENOMIC DNA]</scope>
    <source>
        <strain evidence="3 4">DP05</strain>
    </source>
</reference>
<gene>
    <name evidence="3" type="ORF">GQE98_07050</name>
</gene>
<comment type="similarity">
    <text evidence="1 2">Belongs to the short-chain dehydrogenases/reductases (SDR) family.</text>
</comment>
<evidence type="ECO:0000256" key="1">
    <source>
        <dbReference type="ARBA" id="ARBA00006484"/>
    </source>
</evidence>
<dbReference type="PANTHER" id="PTHR42760">
    <property type="entry name" value="SHORT-CHAIN DEHYDROGENASES/REDUCTASES FAMILY MEMBER"/>
    <property type="match status" value="1"/>
</dbReference>
<protein>
    <submittedName>
        <fullName evidence="3">SDR family oxidoreductase</fullName>
    </submittedName>
</protein>
<dbReference type="CDD" id="cd05233">
    <property type="entry name" value="SDR_c"/>
    <property type="match status" value="1"/>
</dbReference>
<dbReference type="EMBL" id="WTUW01000002">
    <property type="protein sequence ID" value="MZR30391.1"/>
    <property type="molecule type" value="Genomic_DNA"/>
</dbReference>
<sequence>MTSPHNLEGRHALVTGASSGLGWQFALTLARAGAKVTLAARRTEKLESLAAEIASFDGRALPVRMDVTDVKSIHDAVQVAETELGPVNILVNNSGVSAQCPAERVTEEDFDYVMDTNGKGAFFAAQTVGQSMIRHGQGGKIINIASVAATRVLKQSVTYCMSKAAVAHMTRALADEWGRYKIQVNCLNPGYIVTELNQEYWETDPGKRLISKLPGRKVGTPADLDGALLLLAGPGSDFMTGSVIAVDDGMTAQGF</sequence>
<name>A0A6L8W5N5_9PROT</name>
<comment type="caution">
    <text evidence="3">The sequence shown here is derived from an EMBL/GenBank/DDBJ whole genome shotgun (WGS) entry which is preliminary data.</text>
</comment>
<dbReference type="FunFam" id="3.40.50.720:FF:000084">
    <property type="entry name" value="Short-chain dehydrogenase reductase"/>
    <property type="match status" value="1"/>
</dbReference>
<dbReference type="Proteomes" id="UP000476030">
    <property type="component" value="Unassembled WGS sequence"/>
</dbReference>
<dbReference type="GO" id="GO:0016616">
    <property type="term" value="F:oxidoreductase activity, acting on the CH-OH group of donors, NAD or NADP as acceptor"/>
    <property type="evidence" value="ECO:0007669"/>
    <property type="project" value="TreeGrafter"/>
</dbReference>
<dbReference type="InterPro" id="IPR020904">
    <property type="entry name" value="Sc_DH/Rdtase_CS"/>
</dbReference>
<dbReference type="PRINTS" id="PR00080">
    <property type="entry name" value="SDRFAMILY"/>
</dbReference>
<dbReference type="AlphaFoldDB" id="A0A6L8W5N5"/>
<dbReference type="PANTHER" id="PTHR42760:SF135">
    <property type="entry name" value="BLL7886 PROTEIN"/>
    <property type="match status" value="1"/>
</dbReference>
<dbReference type="SUPFAM" id="SSF51735">
    <property type="entry name" value="NAD(P)-binding Rossmann-fold domains"/>
    <property type="match status" value="1"/>
</dbReference>
<dbReference type="Gene3D" id="3.40.50.720">
    <property type="entry name" value="NAD(P)-binding Rossmann-like Domain"/>
    <property type="match status" value="1"/>
</dbReference>
<dbReference type="Pfam" id="PF00106">
    <property type="entry name" value="adh_short"/>
    <property type="match status" value="1"/>
</dbReference>
<accession>A0A6L8W5N5</accession>
<proteinExistence type="inferred from homology"/>